<dbReference type="PROSITE" id="PS52035">
    <property type="entry name" value="PEPTIDASE_M14"/>
    <property type="match status" value="1"/>
</dbReference>
<dbReference type="Proteomes" id="UP000692954">
    <property type="component" value="Unassembled WGS sequence"/>
</dbReference>
<feature type="domain" description="Peptidase M14" evidence="8">
    <location>
        <begin position="16"/>
        <end position="305"/>
    </location>
</feature>
<keyword evidence="3" id="KW-0479">Metal-binding</keyword>
<feature type="chain" id="PRO_5035930481" description="Peptidase M14 domain-containing protein" evidence="7">
    <location>
        <begin position="17"/>
        <end position="553"/>
    </location>
</feature>
<dbReference type="GO" id="GO:0004181">
    <property type="term" value="F:metallocarboxypeptidase activity"/>
    <property type="evidence" value="ECO:0007669"/>
    <property type="project" value="InterPro"/>
</dbReference>
<accession>A0A8S1PQV5</accession>
<evidence type="ECO:0000256" key="7">
    <source>
        <dbReference type="SAM" id="SignalP"/>
    </source>
</evidence>
<dbReference type="PROSITE" id="PS00132">
    <property type="entry name" value="CARBOXYPEPT_ZN_1"/>
    <property type="match status" value="1"/>
</dbReference>
<evidence type="ECO:0000256" key="5">
    <source>
        <dbReference type="PROSITE-ProRule" id="PRU01379"/>
    </source>
</evidence>
<dbReference type="InterPro" id="IPR057246">
    <property type="entry name" value="CARBOXYPEPT_ZN_1"/>
</dbReference>
<keyword evidence="4" id="KW-0862">Zinc</keyword>
<keyword evidence="7" id="KW-0732">Signal</keyword>
<name>A0A8S1PQV5_9CILI</name>
<dbReference type="EMBL" id="CAJJDN010000083">
    <property type="protein sequence ID" value="CAD8104938.1"/>
    <property type="molecule type" value="Genomic_DNA"/>
</dbReference>
<dbReference type="SMART" id="SM00631">
    <property type="entry name" value="Zn_pept"/>
    <property type="match status" value="1"/>
</dbReference>
<dbReference type="OrthoDB" id="10249045at2759"/>
<dbReference type="AlphaFoldDB" id="A0A8S1PQV5"/>
<feature type="signal peptide" evidence="7">
    <location>
        <begin position="1"/>
        <end position="16"/>
    </location>
</feature>
<organism evidence="9 10">
    <name type="scientific">Paramecium sonneborni</name>
    <dbReference type="NCBI Taxonomy" id="65129"/>
    <lineage>
        <taxon>Eukaryota</taxon>
        <taxon>Sar</taxon>
        <taxon>Alveolata</taxon>
        <taxon>Ciliophora</taxon>
        <taxon>Intramacronucleata</taxon>
        <taxon>Oligohymenophorea</taxon>
        <taxon>Peniculida</taxon>
        <taxon>Parameciidae</taxon>
        <taxon>Paramecium</taxon>
    </lineage>
</organism>
<evidence type="ECO:0000256" key="3">
    <source>
        <dbReference type="ARBA" id="ARBA00022723"/>
    </source>
</evidence>
<dbReference type="Pfam" id="PF00246">
    <property type="entry name" value="Peptidase_M14"/>
    <property type="match status" value="1"/>
</dbReference>
<evidence type="ECO:0000256" key="1">
    <source>
        <dbReference type="ARBA" id="ARBA00001947"/>
    </source>
</evidence>
<feature type="transmembrane region" description="Helical" evidence="6">
    <location>
        <begin position="510"/>
        <end position="530"/>
    </location>
</feature>
<evidence type="ECO:0000259" key="8">
    <source>
        <dbReference type="PROSITE" id="PS52035"/>
    </source>
</evidence>
<evidence type="ECO:0000313" key="9">
    <source>
        <dbReference type="EMBL" id="CAD8104938.1"/>
    </source>
</evidence>
<comment type="caution">
    <text evidence="5">Lacks conserved residue(s) required for the propagation of feature annotation.</text>
</comment>
<dbReference type="CDD" id="cd00596">
    <property type="entry name" value="Peptidase_M14_like"/>
    <property type="match status" value="1"/>
</dbReference>
<evidence type="ECO:0000256" key="4">
    <source>
        <dbReference type="ARBA" id="ARBA00022833"/>
    </source>
</evidence>
<comment type="caution">
    <text evidence="9">The sequence shown here is derived from an EMBL/GenBank/DDBJ whole genome shotgun (WGS) entry which is preliminary data.</text>
</comment>
<comment type="cofactor">
    <cofactor evidence="1">
        <name>Zn(2+)</name>
        <dbReference type="ChEBI" id="CHEBI:29105"/>
    </cofactor>
</comment>
<evidence type="ECO:0000256" key="6">
    <source>
        <dbReference type="SAM" id="Phobius"/>
    </source>
</evidence>
<dbReference type="PANTHER" id="PTHR11705:SF138">
    <property type="entry name" value="PEPTIDASE M14 CARBOXYPEPTIDASE A DOMAIN-CONTAINING PROTEIN"/>
    <property type="match status" value="1"/>
</dbReference>
<evidence type="ECO:0000313" key="10">
    <source>
        <dbReference type="Proteomes" id="UP000692954"/>
    </source>
</evidence>
<reference evidence="9" key="1">
    <citation type="submission" date="2021-01" db="EMBL/GenBank/DDBJ databases">
        <authorList>
            <consortium name="Genoscope - CEA"/>
            <person name="William W."/>
        </authorList>
    </citation>
    <scope>NUCLEOTIDE SEQUENCE</scope>
</reference>
<dbReference type="GO" id="GO:0006508">
    <property type="term" value="P:proteolysis"/>
    <property type="evidence" value="ECO:0007669"/>
    <property type="project" value="InterPro"/>
</dbReference>
<dbReference type="InterPro" id="IPR000834">
    <property type="entry name" value="Peptidase_M14"/>
</dbReference>
<dbReference type="GO" id="GO:0005615">
    <property type="term" value="C:extracellular space"/>
    <property type="evidence" value="ECO:0007669"/>
    <property type="project" value="TreeGrafter"/>
</dbReference>
<keyword evidence="10" id="KW-1185">Reference proteome</keyword>
<evidence type="ECO:0000256" key="2">
    <source>
        <dbReference type="ARBA" id="ARBA00005988"/>
    </source>
</evidence>
<dbReference type="PANTHER" id="PTHR11705">
    <property type="entry name" value="PROTEASE FAMILY M14 CARBOXYPEPTIDASE A,B"/>
    <property type="match status" value="1"/>
</dbReference>
<comment type="similarity">
    <text evidence="2 5">Belongs to the peptidase M14 family.</text>
</comment>
<keyword evidence="6" id="KW-0812">Transmembrane</keyword>
<keyword evidence="6" id="KW-1133">Transmembrane helix</keyword>
<sequence>MKSLLITLFSVISAYQYYTYQEIIDTFKKLEKEHSDVFQLYYPIENLENLRYLDCGDEECQFFYAEFAQNPKANDLPTVLIAAGFHGDEVIGQNVVTELAKYLTSEQKLEFLNNRRIILYPMVNPYGYYHKVREEMGKDANRDFNVDNPSSICFQTNAARALAQVYNKYIIQLGITFHGGDNSISYSWGTKNHLQNRLATESPDDKAMEMIAKIMKDISFENTHLQIQLYQIGRMTDQVYAVNGGYEDWAYAAAWDKTNNCGNRKSDEYVKPSSNARAITYLIEAGLDKQPRDSTLGTIEITNQLLENWPPLYFYDSKLLNQYKQGYGNINRNIMASLSLIDLVKPYLILKWDGERELILNFGGCYSVTQLTIVKSDKTSVLKAQNTTGIWNQDNKGYPLKNISKNDFFEISYQCDVEIFKTQKNPDPKIPPQSYYVQSRINSTYEYSYDQYLIQNTNKIIFRINISELNTDINTIFDNQQVSFFDTSEALETSNQEIETQTNTNNKKPYIWWLLAIFIMLSFVLTILLYKYCSKKQEEEVIEMFTIQNEAKL</sequence>
<protein>
    <recommendedName>
        <fullName evidence="8">Peptidase M14 domain-containing protein</fullName>
    </recommendedName>
</protein>
<dbReference type="GO" id="GO:0008270">
    <property type="term" value="F:zinc ion binding"/>
    <property type="evidence" value="ECO:0007669"/>
    <property type="project" value="InterPro"/>
</dbReference>
<proteinExistence type="inferred from homology"/>
<keyword evidence="6" id="KW-0472">Membrane</keyword>
<gene>
    <name evidence="9" type="ORF">PSON_ATCC_30995.1.T0830095</name>
</gene>